<keyword evidence="2" id="KW-1185">Reference proteome</keyword>
<name>A0A0D3I2I9_EMIH1</name>
<evidence type="ECO:0000313" key="2">
    <source>
        <dbReference type="Proteomes" id="UP000013827"/>
    </source>
</evidence>
<dbReference type="AlphaFoldDB" id="A0A0D3I2I9"/>
<dbReference type="HOGENOM" id="CLU_159640_0_0_1"/>
<reference evidence="2" key="1">
    <citation type="journal article" date="2013" name="Nature">
        <title>Pan genome of the phytoplankton Emiliania underpins its global distribution.</title>
        <authorList>
            <person name="Read B.A."/>
            <person name="Kegel J."/>
            <person name="Klute M.J."/>
            <person name="Kuo A."/>
            <person name="Lefebvre S.C."/>
            <person name="Maumus F."/>
            <person name="Mayer C."/>
            <person name="Miller J."/>
            <person name="Monier A."/>
            <person name="Salamov A."/>
            <person name="Young J."/>
            <person name="Aguilar M."/>
            <person name="Claverie J.M."/>
            <person name="Frickenhaus S."/>
            <person name="Gonzalez K."/>
            <person name="Herman E.K."/>
            <person name="Lin Y.C."/>
            <person name="Napier J."/>
            <person name="Ogata H."/>
            <person name="Sarno A.F."/>
            <person name="Shmutz J."/>
            <person name="Schroeder D."/>
            <person name="de Vargas C."/>
            <person name="Verret F."/>
            <person name="von Dassow P."/>
            <person name="Valentin K."/>
            <person name="Van de Peer Y."/>
            <person name="Wheeler G."/>
            <person name="Dacks J.B."/>
            <person name="Delwiche C.F."/>
            <person name="Dyhrman S.T."/>
            <person name="Glockner G."/>
            <person name="John U."/>
            <person name="Richards T."/>
            <person name="Worden A.Z."/>
            <person name="Zhang X."/>
            <person name="Grigoriev I.V."/>
            <person name="Allen A.E."/>
            <person name="Bidle K."/>
            <person name="Borodovsky M."/>
            <person name="Bowler C."/>
            <person name="Brownlee C."/>
            <person name="Cock J.M."/>
            <person name="Elias M."/>
            <person name="Gladyshev V.N."/>
            <person name="Groth M."/>
            <person name="Guda C."/>
            <person name="Hadaegh A."/>
            <person name="Iglesias-Rodriguez M.D."/>
            <person name="Jenkins J."/>
            <person name="Jones B.M."/>
            <person name="Lawson T."/>
            <person name="Leese F."/>
            <person name="Lindquist E."/>
            <person name="Lobanov A."/>
            <person name="Lomsadze A."/>
            <person name="Malik S.B."/>
            <person name="Marsh M.E."/>
            <person name="Mackinder L."/>
            <person name="Mock T."/>
            <person name="Mueller-Roeber B."/>
            <person name="Pagarete A."/>
            <person name="Parker M."/>
            <person name="Probert I."/>
            <person name="Quesneville H."/>
            <person name="Raines C."/>
            <person name="Rensing S.A."/>
            <person name="Riano-Pachon D.M."/>
            <person name="Richier S."/>
            <person name="Rokitta S."/>
            <person name="Shiraiwa Y."/>
            <person name="Soanes D.M."/>
            <person name="van der Giezen M."/>
            <person name="Wahlund T.M."/>
            <person name="Williams B."/>
            <person name="Wilson W."/>
            <person name="Wolfe G."/>
            <person name="Wurch L.L."/>
        </authorList>
    </citation>
    <scope>NUCLEOTIDE SEQUENCE</scope>
</reference>
<dbReference type="GeneID" id="17251616"/>
<reference evidence="1" key="2">
    <citation type="submission" date="2024-10" db="UniProtKB">
        <authorList>
            <consortium name="EnsemblProtists"/>
        </authorList>
    </citation>
    <scope>IDENTIFICATION</scope>
</reference>
<dbReference type="RefSeq" id="XP_005757903.1">
    <property type="nucleotide sequence ID" value="XM_005757846.1"/>
</dbReference>
<accession>A0A0D3I2I9</accession>
<sequence>MKGGGTARQSCDIWRVLPPLLGTGLAELPSAGNGTGATEMGVLIWEAMSDSRVWYGYSSSIRKKSALWMKKSPVRGGGHGDSGDADVGPGFIVAGFVFNFRPGGARHIGSIPVWLWVVRLLLRANWRALQ</sequence>
<evidence type="ECO:0000313" key="1">
    <source>
        <dbReference type="EnsemblProtists" id="EOD05474"/>
    </source>
</evidence>
<organism evidence="1 2">
    <name type="scientific">Emiliania huxleyi (strain CCMP1516)</name>
    <dbReference type="NCBI Taxonomy" id="280463"/>
    <lineage>
        <taxon>Eukaryota</taxon>
        <taxon>Haptista</taxon>
        <taxon>Haptophyta</taxon>
        <taxon>Prymnesiophyceae</taxon>
        <taxon>Isochrysidales</taxon>
        <taxon>Noelaerhabdaceae</taxon>
        <taxon>Emiliania</taxon>
    </lineage>
</organism>
<dbReference type="KEGG" id="ehx:EMIHUDRAFT_199248"/>
<dbReference type="EnsemblProtists" id="EOD05474">
    <property type="protein sequence ID" value="EOD05474"/>
    <property type="gene ID" value="EMIHUDRAFT_199248"/>
</dbReference>
<proteinExistence type="predicted"/>
<dbReference type="PaxDb" id="2903-EOD05474"/>
<dbReference type="Proteomes" id="UP000013827">
    <property type="component" value="Unassembled WGS sequence"/>
</dbReference>
<protein>
    <submittedName>
        <fullName evidence="1">Uncharacterized protein</fullName>
    </submittedName>
</protein>